<keyword evidence="2" id="KW-1185">Reference proteome</keyword>
<gene>
    <name evidence="1" type="ORF">ACFOES_11110</name>
</gene>
<dbReference type="EMBL" id="JBHRSK010000007">
    <property type="protein sequence ID" value="MFC2968642.1"/>
    <property type="molecule type" value="Genomic_DNA"/>
</dbReference>
<organism evidence="1 2">
    <name type="scientific">Acidimangrovimonas pyrenivorans</name>
    <dbReference type="NCBI Taxonomy" id="2030798"/>
    <lineage>
        <taxon>Bacteria</taxon>
        <taxon>Pseudomonadati</taxon>
        <taxon>Pseudomonadota</taxon>
        <taxon>Alphaproteobacteria</taxon>
        <taxon>Rhodobacterales</taxon>
        <taxon>Paracoccaceae</taxon>
        <taxon>Acidimangrovimonas</taxon>
    </lineage>
</organism>
<dbReference type="RefSeq" id="WP_377833340.1">
    <property type="nucleotide sequence ID" value="NZ_JBHRSK010000007.1"/>
</dbReference>
<protein>
    <recommendedName>
        <fullName evidence="3">Lysozyme inhibitor LprI N-terminal domain-containing protein</fullName>
    </recommendedName>
</protein>
<accession>A0ABV7AHF6</accession>
<dbReference type="Proteomes" id="UP001595443">
    <property type="component" value="Unassembled WGS sequence"/>
</dbReference>
<sequence>MVALAAPAAAAAGEAPSPAAECAALWYGRDDYAKRSAYLDADPGGVELARAFRDAAVRLNGGDAAPVDAFIARERRYWALLTESYVYAGDPDSRKLYHDQLDRCDAVAAAQPETRALR</sequence>
<reference evidence="2" key="1">
    <citation type="journal article" date="2019" name="Int. J. Syst. Evol. Microbiol.">
        <title>The Global Catalogue of Microorganisms (GCM) 10K type strain sequencing project: providing services to taxonomists for standard genome sequencing and annotation.</title>
        <authorList>
            <consortium name="The Broad Institute Genomics Platform"/>
            <consortium name="The Broad Institute Genome Sequencing Center for Infectious Disease"/>
            <person name="Wu L."/>
            <person name="Ma J."/>
        </authorList>
    </citation>
    <scope>NUCLEOTIDE SEQUENCE [LARGE SCALE GENOMIC DNA]</scope>
    <source>
        <strain evidence="2">KCTC 62192</strain>
    </source>
</reference>
<evidence type="ECO:0000313" key="1">
    <source>
        <dbReference type="EMBL" id="MFC2968642.1"/>
    </source>
</evidence>
<comment type="caution">
    <text evidence="1">The sequence shown here is derived from an EMBL/GenBank/DDBJ whole genome shotgun (WGS) entry which is preliminary data.</text>
</comment>
<evidence type="ECO:0000313" key="2">
    <source>
        <dbReference type="Proteomes" id="UP001595443"/>
    </source>
</evidence>
<name>A0ABV7AHF6_9RHOB</name>
<evidence type="ECO:0008006" key="3">
    <source>
        <dbReference type="Google" id="ProtNLM"/>
    </source>
</evidence>
<proteinExistence type="predicted"/>